<evidence type="ECO:0000313" key="2">
    <source>
        <dbReference type="EMBL" id="ROI09990.1"/>
    </source>
</evidence>
<accession>A0A3N0WY20</accession>
<reference evidence="3" key="2">
    <citation type="submission" date="2018-11" db="EMBL/GenBank/DDBJ databases">
        <title>Proposal to divide the Flavobacteriaceae and reorganize its genera based on Amino Acid Identity values calculated from whole genome sequences.</title>
        <authorList>
            <person name="Nicholson A.C."/>
            <person name="Gulvik C.A."/>
            <person name="Whitney A.M."/>
            <person name="Humrighouse B.W."/>
            <person name="Bell M."/>
            <person name="Holmens B."/>
            <person name="Steigerwalt A."/>
            <person name="Villarma A."/>
            <person name="Sheth M."/>
            <person name="Batra D."/>
            <person name="Pryor J."/>
            <person name="Bernardet J.-F."/>
            <person name="Hugo C."/>
            <person name="Kampfer P."/>
            <person name="Newman J."/>
            <person name="Mcquiston J.R."/>
        </authorList>
    </citation>
    <scope>NUCLEOTIDE SEQUENCE [LARGE SCALE GENOMIC DNA]</scope>
    <source>
        <strain evidence="3">H3056</strain>
    </source>
</reference>
<name>A0A3N0WY20_9FLAO</name>
<dbReference type="AlphaFoldDB" id="A0A3N0WY20"/>
<keyword evidence="1" id="KW-0472">Membrane</keyword>
<dbReference type="Pfam" id="PF06127">
    <property type="entry name" value="Mpo1-like"/>
    <property type="match status" value="1"/>
</dbReference>
<dbReference type="OrthoDB" id="7356072at2"/>
<dbReference type="PANTHER" id="PTHR34205:SF2">
    <property type="entry name" value="DUF962 DOMAIN-CONTAINING PROTEIN"/>
    <property type="match status" value="1"/>
</dbReference>
<dbReference type="RefSeq" id="WP_123265238.1">
    <property type="nucleotide sequence ID" value="NZ_RJUG01000002.1"/>
</dbReference>
<reference evidence="3" key="1">
    <citation type="submission" date="2018-11" db="EMBL/GenBank/DDBJ databases">
        <title>Proposal to divide the Flavobacteriaceae and reorganize its genera based on Amino Acid Identity values calculated from whole genome sequences.</title>
        <authorList>
            <person name="Nicholson A.C."/>
            <person name="Gulvik C.A."/>
            <person name="Whitney A.M."/>
            <person name="Humrighouse B.W."/>
            <person name="Bell M."/>
            <person name="Holmes B."/>
            <person name="Steigerwalt A."/>
            <person name="Villarma A."/>
            <person name="Sheth M."/>
            <person name="Batra D."/>
            <person name="Pryor J."/>
            <person name="Bernardet J.-F."/>
            <person name="Hugo C."/>
            <person name="Kampfer P."/>
            <person name="Newman J."/>
            <person name="Mcquiston J.R."/>
        </authorList>
    </citation>
    <scope>NUCLEOTIDE SEQUENCE [LARGE SCALE GENOMIC DNA]</scope>
    <source>
        <strain evidence="3">H3056</strain>
    </source>
</reference>
<dbReference type="InterPro" id="IPR009305">
    <property type="entry name" value="Mpo1-like"/>
</dbReference>
<dbReference type="PANTHER" id="PTHR34205">
    <property type="entry name" value="TRANSMEMBRANE PROTEIN"/>
    <property type="match status" value="1"/>
</dbReference>
<keyword evidence="1" id="KW-0812">Transmembrane</keyword>
<evidence type="ECO:0000256" key="1">
    <source>
        <dbReference type="SAM" id="Phobius"/>
    </source>
</evidence>
<evidence type="ECO:0000313" key="3">
    <source>
        <dbReference type="Proteomes" id="UP000270224"/>
    </source>
</evidence>
<sequence>MEDRIKTFSEFYDFYLSQHQKMWTRILHFLGTLLVIAVLIYVVQSGKERFLWYVPIFGLGFSALSHYIFEKNKPTGFQYPFFTLMADFKIFFELITGKQKFKKAEEKEVEEPNSENIEKEV</sequence>
<dbReference type="EMBL" id="RJUG01000002">
    <property type="protein sequence ID" value="ROI09990.1"/>
    <property type="molecule type" value="Genomic_DNA"/>
</dbReference>
<protein>
    <submittedName>
        <fullName evidence="2">DUF962 domain-containing protein</fullName>
    </submittedName>
</protein>
<proteinExistence type="predicted"/>
<dbReference type="Proteomes" id="UP000270224">
    <property type="component" value="Unassembled WGS sequence"/>
</dbReference>
<organism evidence="2 3">
    <name type="scientific">Kaistella daneshvariae</name>
    <dbReference type="NCBI Taxonomy" id="2487074"/>
    <lineage>
        <taxon>Bacteria</taxon>
        <taxon>Pseudomonadati</taxon>
        <taxon>Bacteroidota</taxon>
        <taxon>Flavobacteriia</taxon>
        <taxon>Flavobacteriales</taxon>
        <taxon>Weeksellaceae</taxon>
        <taxon>Chryseobacterium group</taxon>
        <taxon>Kaistella</taxon>
    </lineage>
</organism>
<gene>
    <name evidence="2" type="ORF">EGI11_04335</name>
</gene>
<keyword evidence="1" id="KW-1133">Transmembrane helix</keyword>
<feature type="transmembrane region" description="Helical" evidence="1">
    <location>
        <begin position="26"/>
        <end position="44"/>
    </location>
</feature>
<comment type="caution">
    <text evidence="2">The sequence shown here is derived from an EMBL/GenBank/DDBJ whole genome shotgun (WGS) entry which is preliminary data.</text>
</comment>
<feature type="transmembrane region" description="Helical" evidence="1">
    <location>
        <begin position="50"/>
        <end position="69"/>
    </location>
</feature>